<dbReference type="Gene3D" id="3.40.50.720">
    <property type="entry name" value="NAD(P)-binding Rossmann-like Domain"/>
    <property type="match status" value="1"/>
</dbReference>
<dbReference type="AlphaFoldDB" id="A0A330L491"/>
<dbReference type="EMBL" id="OUNR01000012">
    <property type="protein sequence ID" value="SPP64573.1"/>
    <property type="molecule type" value="Genomic_DNA"/>
</dbReference>
<evidence type="ECO:0000313" key="4">
    <source>
        <dbReference type="Proteomes" id="UP000248168"/>
    </source>
</evidence>
<dbReference type="Pfam" id="PF02625">
    <property type="entry name" value="XdhC_CoxI"/>
    <property type="match status" value="1"/>
</dbReference>
<dbReference type="SUPFAM" id="SSF51735">
    <property type="entry name" value="NAD(P)-binding Rossmann-fold domains"/>
    <property type="match status" value="1"/>
</dbReference>
<dbReference type="NCBIfam" id="TIGR02964">
    <property type="entry name" value="xanthine_xdhC"/>
    <property type="match status" value="1"/>
</dbReference>
<proteinExistence type="predicted"/>
<dbReference type="InterPro" id="IPR014308">
    <property type="entry name" value="Xanthine_DH_XdhC"/>
</dbReference>
<keyword evidence="4" id="KW-1185">Reference proteome</keyword>
<evidence type="ECO:0000259" key="2">
    <source>
        <dbReference type="Pfam" id="PF13478"/>
    </source>
</evidence>
<feature type="domain" description="XdhC- CoxI" evidence="1">
    <location>
        <begin position="14"/>
        <end position="72"/>
    </location>
</feature>
<accession>A0A330L491</accession>
<evidence type="ECO:0000313" key="3">
    <source>
        <dbReference type="EMBL" id="SPP64573.1"/>
    </source>
</evidence>
<dbReference type="PANTHER" id="PTHR30388:SF6">
    <property type="entry name" value="XANTHINE DEHYDROGENASE SUBUNIT A-RELATED"/>
    <property type="match status" value="1"/>
</dbReference>
<organism evidence="3 4">
    <name type="scientific">Nitrospira lenta</name>
    <dbReference type="NCBI Taxonomy" id="1436998"/>
    <lineage>
        <taxon>Bacteria</taxon>
        <taxon>Pseudomonadati</taxon>
        <taxon>Nitrospirota</taxon>
        <taxon>Nitrospiria</taxon>
        <taxon>Nitrospirales</taxon>
        <taxon>Nitrospiraceae</taxon>
        <taxon>Nitrospira</taxon>
    </lineage>
</organism>
<evidence type="ECO:0000259" key="1">
    <source>
        <dbReference type="Pfam" id="PF02625"/>
    </source>
</evidence>
<reference evidence="4" key="1">
    <citation type="submission" date="2018-04" db="EMBL/GenBank/DDBJ databases">
        <authorList>
            <person name="Lucker S."/>
            <person name="Sakoula D."/>
        </authorList>
    </citation>
    <scope>NUCLEOTIDE SEQUENCE [LARGE SCALE GENOMIC DNA]</scope>
</reference>
<dbReference type="PANTHER" id="PTHR30388">
    <property type="entry name" value="ALDEHYDE OXIDOREDUCTASE MOLYBDENUM COFACTOR ASSEMBLY PROTEIN"/>
    <property type="match status" value="1"/>
</dbReference>
<sequence>MIDWIPILQTLLGRQVACVLVLLVQAKGSTPRDVGARMIVTQSKSFGSIGGGTLEYRVIEEARRLLKSGSDQKPVRHLRTWHLGADAGQCCGGECTLLLETVPPLNHAWLDQLQHYQDSAPCVMVTSLNASALSAYDGKLIITEYLAGDVIKESLADDQEIIAPLVRTLLASPGKAAYSLQLVYRKPGDTPPAYLLERYGPDMFRLVLFGAGHVGKAIIRVMSGLPCHITWIDGRPDMFPATVPHNVTTIVSDTHDRIIADAQPGTFFLVMTHSHPLDLDLCEHILRRGDFAYLGLIGSKTKRERFTKRLIQKGLGQGVVRRLTCPIGIRDIPDKDPGVIAVAVAAQILQQRNTIAPVTDTAVTLATLVKV</sequence>
<dbReference type="InterPro" id="IPR027051">
    <property type="entry name" value="XdhC_Rossmann_dom"/>
</dbReference>
<dbReference type="InterPro" id="IPR036291">
    <property type="entry name" value="NAD(P)-bd_dom_sf"/>
</dbReference>
<feature type="domain" description="XdhC Rossmann" evidence="2">
    <location>
        <begin position="206"/>
        <end position="348"/>
    </location>
</feature>
<dbReference type="Pfam" id="PF13478">
    <property type="entry name" value="XdhC_C"/>
    <property type="match status" value="1"/>
</dbReference>
<dbReference type="InterPro" id="IPR052698">
    <property type="entry name" value="MoCofactor_Util/Proc"/>
</dbReference>
<protein>
    <submittedName>
        <fullName evidence="3">Putative Xanthine dehydrogenase accessory protein XdhC</fullName>
    </submittedName>
</protein>
<dbReference type="InParanoid" id="A0A330L491"/>
<dbReference type="InterPro" id="IPR003777">
    <property type="entry name" value="XdhC_CoxI"/>
</dbReference>
<dbReference type="Proteomes" id="UP000248168">
    <property type="component" value="Unassembled WGS sequence"/>
</dbReference>
<gene>
    <name evidence="3" type="ORF">NITLEN_20213</name>
</gene>
<name>A0A330L491_9BACT</name>